<accession>A0ABS9ZVG7</accession>
<keyword evidence="1" id="KW-0812">Transmembrane</keyword>
<evidence type="ECO:0000313" key="2">
    <source>
        <dbReference type="EMBL" id="MCJ0742313.1"/>
    </source>
</evidence>
<dbReference type="InterPro" id="IPR025635">
    <property type="entry name" value="DUF4293"/>
</dbReference>
<gene>
    <name evidence="2" type="ORF">MMF97_06275</name>
</gene>
<dbReference type="RefSeq" id="WP_243360656.1">
    <property type="nucleotide sequence ID" value="NZ_JALGBH010000001.1"/>
</dbReference>
<keyword evidence="1" id="KW-1133">Transmembrane helix</keyword>
<reference evidence="2" key="1">
    <citation type="submission" date="2022-03" db="EMBL/GenBank/DDBJ databases">
        <authorList>
            <person name="Woo C.Y."/>
        </authorList>
    </citation>
    <scope>NUCLEOTIDE SEQUENCE</scope>
    <source>
        <strain evidence="2">CYS-01</strain>
    </source>
</reference>
<protein>
    <submittedName>
        <fullName evidence="2">DUF4293 domain-containing protein</fullName>
    </submittedName>
</protein>
<proteinExistence type="predicted"/>
<sequence>MIQRIQSVWLLMAAITLACLCFAPLFTAITTDATYVVMVKSIEKHVGNTTESTTNILLLASTVLAGLINLVNIFNYRNRTLQKRIIFLNIFLIVVLSFWFSQLTKQIPGTLTSINLGIGIGLPLIAIIFNFLAIRGINHDEKLIRSADRLR</sequence>
<dbReference type="Proteomes" id="UP001165460">
    <property type="component" value="Unassembled WGS sequence"/>
</dbReference>
<evidence type="ECO:0000256" key="1">
    <source>
        <dbReference type="SAM" id="Phobius"/>
    </source>
</evidence>
<dbReference type="Pfam" id="PF14126">
    <property type="entry name" value="DUF4293"/>
    <property type="match status" value="1"/>
</dbReference>
<dbReference type="PROSITE" id="PS51257">
    <property type="entry name" value="PROKAR_LIPOPROTEIN"/>
    <property type="match status" value="1"/>
</dbReference>
<feature type="transmembrane region" description="Helical" evidence="1">
    <location>
        <begin position="114"/>
        <end position="134"/>
    </location>
</feature>
<evidence type="ECO:0000313" key="3">
    <source>
        <dbReference type="Proteomes" id="UP001165460"/>
    </source>
</evidence>
<comment type="caution">
    <text evidence="2">The sequence shown here is derived from an EMBL/GenBank/DDBJ whole genome shotgun (WGS) entry which is preliminary data.</text>
</comment>
<dbReference type="EMBL" id="JALGBH010000001">
    <property type="protein sequence ID" value="MCJ0742313.1"/>
    <property type="molecule type" value="Genomic_DNA"/>
</dbReference>
<keyword evidence="3" id="KW-1185">Reference proteome</keyword>
<keyword evidence="1" id="KW-0472">Membrane</keyword>
<feature type="transmembrane region" description="Helical" evidence="1">
    <location>
        <begin position="52"/>
        <end position="73"/>
    </location>
</feature>
<organism evidence="2 3">
    <name type="scientific">Pedobacter montanisoli</name>
    <dbReference type="NCBI Taxonomy" id="2923277"/>
    <lineage>
        <taxon>Bacteria</taxon>
        <taxon>Pseudomonadati</taxon>
        <taxon>Bacteroidota</taxon>
        <taxon>Sphingobacteriia</taxon>
        <taxon>Sphingobacteriales</taxon>
        <taxon>Sphingobacteriaceae</taxon>
        <taxon>Pedobacter</taxon>
    </lineage>
</organism>
<feature type="transmembrane region" description="Helical" evidence="1">
    <location>
        <begin position="85"/>
        <end position="102"/>
    </location>
</feature>
<name>A0ABS9ZVG7_9SPHI</name>